<reference evidence="2 3" key="1">
    <citation type="submission" date="2015-02" db="EMBL/GenBank/DDBJ databases">
        <title>Single-cell genomics of uncultivated deep-branching MTB reveals a conserved set of magnetosome genes.</title>
        <authorList>
            <person name="Kolinko S."/>
            <person name="Richter M."/>
            <person name="Glockner F.O."/>
            <person name="Brachmann A."/>
            <person name="Schuler D."/>
        </authorList>
    </citation>
    <scope>NUCLEOTIDE SEQUENCE [LARGE SCALE GENOMIC DNA]</scope>
    <source>
        <strain evidence="2">TM-1</strain>
    </source>
</reference>
<keyword evidence="3" id="KW-1185">Reference proteome</keyword>
<proteinExistence type="predicted"/>
<protein>
    <submittedName>
        <fullName evidence="2">Sulfate transporter/antisigma-factor antagonist STAS</fullName>
    </submittedName>
</protein>
<name>A0A0F3H377_9BACT</name>
<gene>
    <name evidence="2" type="ORF">MBAV_000429</name>
</gene>
<sequence>MLVNMERNKTMHRLTVDGEMTIVNAVELKKVFVDSLEGCSEVEVDLSRVSEFDSAGFQLLLALKLATQKQNKGFRVTAHSPSTTQALKLYNMKGEF</sequence>
<dbReference type="PROSITE" id="PS50801">
    <property type="entry name" value="STAS"/>
    <property type="match status" value="1"/>
</dbReference>
<evidence type="ECO:0000313" key="3">
    <source>
        <dbReference type="Proteomes" id="UP000033423"/>
    </source>
</evidence>
<feature type="domain" description="STAS" evidence="1">
    <location>
        <begin position="14"/>
        <end position="96"/>
    </location>
</feature>
<evidence type="ECO:0000313" key="2">
    <source>
        <dbReference type="EMBL" id="KJU87373.1"/>
    </source>
</evidence>
<dbReference type="SUPFAM" id="SSF52091">
    <property type="entry name" value="SpoIIaa-like"/>
    <property type="match status" value="1"/>
</dbReference>
<dbReference type="Pfam" id="PF13466">
    <property type="entry name" value="STAS_2"/>
    <property type="match status" value="1"/>
</dbReference>
<dbReference type="InterPro" id="IPR002645">
    <property type="entry name" value="STAS_dom"/>
</dbReference>
<organism evidence="2 3">
    <name type="scientific">Candidatus Magnetobacterium bavaricum</name>
    <dbReference type="NCBI Taxonomy" id="29290"/>
    <lineage>
        <taxon>Bacteria</taxon>
        <taxon>Pseudomonadati</taxon>
        <taxon>Nitrospirota</taxon>
        <taxon>Thermodesulfovibrionia</taxon>
        <taxon>Thermodesulfovibrionales</taxon>
        <taxon>Candidatus Magnetobacteriaceae</taxon>
        <taxon>Candidatus Magnetobacterium</taxon>
    </lineage>
</organism>
<dbReference type="AlphaFoldDB" id="A0A0F3H377"/>
<dbReference type="Gene3D" id="3.30.750.24">
    <property type="entry name" value="STAS domain"/>
    <property type="match status" value="1"/>
</dbReference>
<comment type="caution">
    <text evidence="2">The sequence shown here is derived from an EMBL/GenBank/DDBJ whole genome shotgun (WGS) entry which is preliminary data.</text>
</comment>
<dbReference type="InterPro" id="IPR052746">
    <property type="entry name" value="MlaB_ABC_Transporter"/>
</dbReference>
<accession>A0A0F3H377</accession>
<dbReference type="CDD" id="cd07043">
    <property type="entry name" value="STAS_anti-anti-sigma_factors"/>
    <property type="match status" value="1"/>
</dbReference>
<dbReference type="Proteomes" id="UP000033423">
    <property type="component" value="Unassembled WGS sequence"/>
</dbReference>
<dbReference type="EMBL" id="LACI01000203">
    <property type="protein sequence ID" value="KJU87373.1"/>
    <property type="molecule type" value="Genomic_DNA"/>
</dbReference>
<dbReference type="PANTHER" id="PTHR35849:SF2">
    <property type="entry name" value="BLR2341 PROTEIN"/>
    <property type="match status" value="1"/>
</dbReference>
<dbReference type="PANTHER" id="PTHR35849">
    <property type="entry name" value="BLR2341 PROTEIN"/>
    <property type="match status" value="1"/>
</dbReference>
<evidence type="ECO:0000259" key="1">
    <source>
        <dbReference type="PROSITE" id="PS50801"/>
    </source>
</evidence>
<dbReference type="InterPro" id="IPR036513">
    <property type="entry name" value="STAS_dom_sf"/>
</dbReference>
<dbReference type="InterPro" id="IPR058548">
    <property type="entry name" value="MlaB-like_STAS"/>
</dbReference>